<accession>A0ABQ8ZM85</accession>
<evidence type="ECO:0000256" key="1">
    <source>
        <dbReference type="SAM" id="MobiDB-lite"/>
    </source>
</evidence>
<keyword evidence="4" id="KW-1185">Reference proteome</keyword>
<keyword evidence="2" id="KW-0812">Transmembrane</keyword>
<organism evidence="3 4">
    <name type="scientific">Salix suchowensis</name>
    <dbReference type="NCBI Taxonomy" id="1278906"/>
    <lineage>
        <taxon>Eukaryota</taxon>
        <taxon>Viridiplantae</taxon>
        <taxon>Streptophyta</taxon>
        <taxon>Embryophyta</taxon>
        <taxon>Tracheophyta</taxon>
        <taxon>Spermatophyta</taxon>
        <taxon>Magnoliopsida</taxon>
        <taxon>eudicotyledons</taxon>
        <taxon>Gunneridae</taxon>
        <taxon>Pentapetalae</taxon>
        <taxon>rosids</taxon>
        <taxon>fabids</taxon>
        <taxon>Malpighiales</taxon>
        <taxon>Salicaceae</taxon>
        <taxon>Saliceae</taxon>
        <taxon>Salix</taxon>
    </lineage>
</organism>
<keyword evidence="2" id="KW-0472">Membrane</keyword>
<evidence type="ECO:0000313" key="3">
    <source>
        <dbReference type="EMBL" id="KAJ6302982.1"/>
    </source>
</evidence>
<dbReference type="EMBL" id="JAPFFI010000027">
    <property type="protein sequence ID" value="KAJ6302982.1"/>
    <property type="molecule type" value="Genomic_DNA"/>
</dbReference>
<evidence type="ECO:0000256" key="2">
    <source>
        <dbReference type="SAM" id="Phobius"/>
    </source>
</evidence>
<dbReference type="Proteomes" id="UP001141253">
    <property type="component" value="Chromosome 16"/>
</dbReference>
<reference evidence="3" key="2">
    <citation type="journal article" date="2023" name="Int. J. Mol. Sci.">
        <title>De Novo Assembly and Annotation of 11 Diverse Shrub Willow (Salix) Genomes Reveals Novel Gene Organization in Sex-Linked Regions.</title>
        <authorList>
            <person name="Hyden B."/>
            <person name="Feng K."/>
            <person name="Yates T.B."/>
            <person name="Jawdy S."/>
            <person name="Cereghino C."/>
            <person name="Smart L.B."/>
            <person name="Muchero W."/>
        </authorList>
    </citation>
    <scope>NUCLEOTIDE SEQUENCE</scope>
    <source>
        <tissue evidence="3">Shoot tip</tissue>
    </source>
</reference>
<evidence type="ECO:0000313" key="4">
    <source>
        <dbReference type="Proteomes" id="UP001141253"/>
    </source>
</evidence>
<name>A0ABQ8ZM85_9ROSI</name>
<comment type="caution">
    <text evidence="3">The sequence shown here is derived from an EMBL/GenBank/DDBJ whole genome shotgun (WGS) entry which is preliminary data.</text>
</comment>
<feature type="region of interest" description="Disordered" evidence="1">
    <location>
        <begin position="1"/>
        <end position="33"/>
    </location>
</feature>
<feature type="transmembrane region" description="Helical" evidence="2">
    <location>
        <begin position="43"/>
        <end position="66"/>
    </location>
</feature>
<protein>
    <submittedName>
        <fullName evidence="3">Uncharacterized protein</fullName>
    </submittedName>
</protein>
<keyword evidence="2" id="KW-1133">Transmembrane helix</keyword>
<reference evidence="3" key="1">
    <citation type="submission" date="2022-10" db="EMBL/GenBank/DDBJ databases">
        <authorList>
            <person name="Hyden B.L."/>
            <person name="Feng K."/>
            <person name="Yates T."/>
            <person name="Jawdy S."/>
            <person name="Smart L.B."/>
            <person name="Muchero W."/>
        </authorList>
    </citation>
    <scope>NUCLEOTIDE SEQUENCE</scope>
    <source>
        <tissue evidence="3">Shoot tip</tissue>
    </source>
</reference>
<feature type="compositionally biased region" description="Basic and acidic residues" evidence="1">
    <location>
        <begin position="8"/>
        <end position="19"/>
    </location>
</feature>
<proteinExistence type="predicted"/>
<sequence length="92" mass="10664">MRVLTKAEFSRGMREDEGKGSLNGSQASKEENGSKMMLLPRRLLNKLGIIAMISLSFALLLFPFYLKRGLCWWWCVWLNAENYRCESLVFLV</sequence>
<gene>
    <name evidence="3" type="ORF">OIU77_016967</name>
</gene>